<dbReference type="AlphaFoldDB" id="A0A6J6AZH4"/>
<proteinExistence type="predicted"/>
<dbReference type="CDD" id="cd00093">
    <property type="entry name" value="HTH_XRE"/>
    <property type="match status" value="1"/>
</dbReference>
<evidence type="ECO:0000259" key="1">
    <source>
        <dbReference type="PROSITE" id="PS50943"/>
    </source>
</evidence>
<dbReference type="InterPro" id="IPR001387">
    <property type="entry name" value="Cro/C1-type_HTH"/>
</dbReference>
<dbReference type="Gene3D" id="1.10.260.40">
    <property type="entry name" value="lambda repressor-like DNA-binding domains"/>
    <property type="match status" value="1"/>
</dbReference>
<dbReference type="GO" id="GO:0045892">
    <property type="term" value="P:negative regulation of DNA-templated transcription"/>
    <property type="evidence" value="ECO:0007669"/>
    <property type="project" value="InterPro"/>
</dbReference>
<dbReference type="InterPro" id="IPR038099">
    <property type="entry name" value="BldD-like_C_sf"/>
</dbReference>
<evidence type="ECO:0000313" key="2">
    <source>
        <dbReference type="EMBL" id="CAB4531483.1"/>
    </source>
</evidence>
<dbReference type="PROSITE" id="PS50943">
    <property type="entry name" value="HTH_CROC1"/>
    <property type="match status" value="1"/>
</dbReference>
<dbReference type="Pfam" id="PF21179">
    <property type="entry name" value="BldD-like_C"/>
    <property type="match status" value="1"/>
</dbReference>
<dbReference type="Gene3D" id="1.10.10.1930">
    <property type="match status" value="1"/>
</dbReference>
<dbReference type="InterPro" id="IPR037664">
    <property type="entry name" value="BldD_C"/>
</dbReference>
<dbReference type="GO" id="GO:0003677">
    <property type="term" value="F:DNA binding"/>
    <property type="evidence" value="ECO:0007669"/>
    <property type="project" value="InterPro"/>
</dbReference>
<dbReference type="EMBL" id="CAEZSD010000033">
    <property type="protein sequence ID" value="CAB4531483.1"/>
    <property type="molecule type" value="Genomic_DNA"/>
</dbReference>
<organism evidence="2">
    <name type="scientific">freshwater metagenome</name>
    <dbReference type="NCBI Taxonomy" id="449393"/>
    <lineage>
        <taxon>unclassified sequences</taxon>
        <taxon>metagenomes</taxon>
        <taxon>ecological metagenomes</taxon>
    </lineage>
</organism>
<gene>
    <name evidence="2" type="ORF">UFOPK1399_00418</name>
</gene>
<dbReference type="SMART" id="SM00530">
    <property type="entry name" value="HTH_XRE"/>
    <property type="match status" value="1"/>
</dbReference>
<protein>
    <submittedName>
        <fullName evidence="2">Unannotated protein</fullName>
    </submittedName>
</protein>
<sequence>MTIQITALSVTNKLREIRRAKSLSLKDVELLSNSSIKAVVLGSYERGARSLSVKRAISLAELYQIPVSELFGASPEASPRTSPKLLLDLKLVRSRSKNSEHHYVGKYQDLMRLLEKITYARQDWNGEVISIRESDISTMSLLLRMSEYEVLFWITEESVLLQLKK</sequence>
<dbReference type="InterPro" id="IPR010982">
    <property type="entry name" value="Lambda_DNA-bd_dom_sf"/>
</dbReference>
<name>A0A6J6AZH4_9ZZZZ</name>
<dbReference type="SUPFAM" id="SSF47413">
    <property type="entry name" value="lambda repressor-like DNA-binding domains"/>
    <property type="match status" value="1"/>
</dbReference>
<feature type="domain" description="HTH cro/C1-type" evidence="1">
    <location>
        <begin position="14"/>
        <end position="70"/>
    </location>
</feature>
<accession>A0A6J6AZH4</accession>
<dbReference type="Pfam" id="PF01381">
    <property type="entry name" value="HTH_3"/>
    <property type="match status" value="1"/>
</dbReference>
<reference evidence="2" key="1">
    <citation type="submission" date="2020-05" db="EMBL/GenBank/DDBJ databases">
        <authorList>
            <person name="Chiriac C."/>
            <person name="Salcher M."/>
            <person name="Ghai R."/>
            <person name="Kavagutti S V."/>
        </authorList>
    </citation>
    <scope>NUCLEOTIDE SEQUENCE</scope>
</reference>